<reference evidence="2" key="1">
    <citation type="submission" date="2023-06" db="EMBL/GenBank/DDBJ databases">
        <title>Robiginitalea aurantiacus sp. nov. and Algoriphagus sediminis sp. nov., isolated from coastal sediment.</title>
        <authorList>
            <person name="Zhou Z.Y."/>
            <person name="An J."/>
            <person name="Jia Y.W."/>
            <person name="Du Z.J."/>
        </authorList>
    </citation>
    <scope>NUCLEOTIDE SEQUENCE</scope>
    <source>
        <strain evidence="2">M39</strain>
    </source>
</reference>
<keyword evidence="1" id="KW-1133">Transmembrane helix</keyword>
<gene>
    <name evidence="2" type="ORF">QU605_08225</name>
</gene>
<sequence length="156" mass="17457">MVYLTIVMTGSFETIFSIANAWILPGWLLLLFAPSWKYTGKMVYYLIILALAITYAVLLFGDLGSFDPEAGSSLEALANAFGSPRVILIGWIHYLAFDLFAGLIIARDARRIGLNRFLMIVPLFFTLMTGPFGLLVYSLIRIAHTRKLDIPFEDQG</sequence>
<dbReference type="EMBL" id="JAUDUY010000003">
    <property type="protein sequence ID" value="MDM9631454.1"/>
    <property type="molecule type" value="Genomic_DNA"/>
</dbReference>
<accession>A0ABT7WEV4</accession>
<dbReference type="Proteomes" id="UP001174839">
    <property type="component" value="Unassembled WGS sequence"/>
</dbReference>
<comment type="caution">
    <text evidence="2">The sequence shown here is derived from an EMBL/GenBank/DDBJ whole genome shotgun (WGS) entry which is preliminary data.</text>
</comment>
<feature type="transmembrane region" description="Helical" evidence="1">
    <location>
        <begin position="43"/>
        <end position="66"/>
    </location>
</feature>
<evidence type="ECO:0000256" key="1">
    <source>
        <dbReference type="SAM" id="Phobius"/>
    </source>
</evidence>
<evidence type="ECO:0000313" key="2">
    <source>
        <dbReference type="EMBL" id="MDM9631454.1"/>
    </source>
</evidence>
<dbReference type="RefSeq" id="WP_289724809.1">
    <property type="nucleotide sequence ID" value="NZ_JAUDUY010000003.1"/>
</dbReference>
<protein>
    <submittedName>
        <fullName evidence="2">ABA4-like family protein</fullName>
    </submittedName>
</protein>
<feature type="transmembrane region" description="Helical" evidence="1">
    <location>
        <begin position="86"/>
        <end position="105"/>
    </location>
</feature>
<dbReference type="Pfam" id="PF14108">
    <property type="entry name" value="ABA4-like"/>
    <property type="match status" value="1"/>
</dbReference>
<feature type="transmembrane region" description="Helical" evidence="1">
    <location>
        <begin position="117"/>
        <end position="140"/>
    </location>
</feature>
<organism evidence="2 3">
    <name type="scientific">Robiginitalea aurantiaca</name>
    <dbReference type="NCBI Taxonomy" id="3056915"/>
    <lineage>
        <taxon>Bacteria</taxon>
        <taxon>Pseudomonadati</taxon>
        <taxon>Bacteroidota</taxon>
        <taxon>Flavobacteriia</taxon>
        <taxon>Flavobacteriales</taxon>
        <taxon>Flavobacteriaceae</taxon>
        <taxon>Robiginitalea</taxon>
    </lineage>
</organism>
<name>A0ABT7WEV4_9FLAO</name>
<dbReference type="InterPro" id="IPR025461">
    <property type="entry name" value="ABA4-like"/>
</dbReference>
<keyword evidence="1" id="KW-0472">Membrane</keyword>
<proteinExistence type="predicted"/>
<feature type="transmembrane region" description="Helical" evidence="1">
    <location>
        <begin position="6"/>
        <end position="31"/>
    </location>
</feature>
<keyword evidence="3" id="KW-1185">Reference proteome</keyword>
<keyword evidence="1" id="KW-0812">Transmembrane</keyword>
<evidence type="ECO:0000313" key="3">
    <source>
        <dbReference type="Proteomes" id="UP001174839"/>
    </source>
</evidence>